<organism evidence="2 3">
    <name type="scientific">Ilex paraguariensis</name>
    <name type="common">yerba mate</name>
    <dbReference type="NCBI Taxonomy" id="185542"/>
    <lineage>
        <taxon>Eukaryota</taxon>
        <taxon>Viridiplantae</taxon>
        <taxon>Streptophyta</taxon>
        <taxon>Embryophyta</taxon>
        <taxon>Tracheophyta</taxon>
        <taxon>Spermatophyta</taxon>
        <taxon>Magnoliopsida</taxon>
        <taxon>eudicotyledons</taxon>
        <taxon>Gunneridae</taxon>
        <taxon>Pentapetalae</taxon>
        <taxon>asterids</taxon>
        <taxon>campanulids</taxon>
        <taxon>Aquifoliales</taxon>
        <taxon>Aquifoliaceae</taxon>
        <taxon>Ilex</taxon>
    </lineage>
</organism>
<evidence type="ECO:0000313" key="3">
    <source>
        <dbReference type="Proteomes" id="UP001642360"/>
    </source>
</evidence>
<evidence type="ECO:0000313" key="2">
    <source>
        <dbReference type="EMBL" id="CAK9152591.1"/>
    </source>
</evidence>
<protein>
    <submittedName>
        <fullName evidence="2">Uncharacterized protein</fullName>
    </submittedName>
</protein>
<comment type="caution">
    <text evidence="2">The sequence shown here is derived from an EMBL/GenBank/DDBJ whole genome shotgun (WGS) entry which is preliminary data.</text>
</comment>
<keyword evidence="3" id="KW-1185">Reference proteome</keyword>
<dbReference type="AlphaFoldDB" id="A0ABC8S8X3"/>
<dbReference type="EMBL" id="CAUOFW020002280">
    <property type="protein sequence ID" value="CAK9152591.1"/>
    <property type="molecule type" value="Genomic_DNA"/>
</dbReference>
<evidence type="ECO:0000256" key="1">
    <source>
        <dbReference type="SAM" id="MobiDB-lite"/>
    </source>
</evidence>
<dbReference type="Proteomes" id="UP001642360">
    <property type="component" value="Unassembled WGS sequence"/>
</dbReference>
<accession>A0ABC8S8X3</accession>
<sequence>MANIVSHRGWNGDGRKTSTLSDQEEQISEFSSSDPWLLQVNECNKWKSRERVDMTRSKGTSA</sequence>
<gene>
    <name evidence="2" type="ORF">ILEXP_LOCUS20817</name>
</gene>
<proteinExistence type="predicted"/>
<name>A0ABC8S8X3_9AQUA</name>
<feature type="region of interest" description="Disordered" evidence="1">
    <location>
        <begin position="1"/>
        <end position="23"/>
    </location>
</feature>
<reference evidence="2 3" key="1">
    <citation type="submission" date="2024-02" db="EMBL/GenBank/DDBJ databases">
        <authorList>
            <person name="Vignale AGUSTIN F."/>
            <person name="Sosa J E."/>
            <person name="Modenutti C."/>
        </authorList>
    </citation>
    <scope>NUCLEOTIDE SEQUENCE [LARGE SCALE GENOMIC DNA]</scope>
</reference>